<dbReference type="CDD" id="cd06259">
    <property type="entry name" value="YdcF-like"/>
    <property type="match status" value="1"/>
</dbReference>
<dbReference type="PANTHER" id="PTHR30336:SF4">
    <property type="entry name" value="ENVELOPE BIOGENESIS FACTOR ELYC"/>
    <property type="match status" value="1"/>
</dbReference>
<dbReference type="PANTHER" id="PTHR30336">
    <property type="entry name" value="INNER MEMBRANE PROTEIN, PROBABLE PERMEASE"/>
    <property type="match status" value="1"/>
</dbReference>
<feature type="domain" description="DUF218" evidence="1">
    <location>
        <begin position="45"/>
        <end position="192"/>
    </location>
</feature>
<dbReference type="RefSeq" id="WP_014101711.1">
    <property type="nucleotide sequence ID" value="NC_016026.1"/>
</dbReference>
<proteinExistence type="predicted"/>
<evidence type="ECO:0000259" key="1">
    <source>
        <dbReference type="Pfam" id="PF02698"/>
    </source>
</evidence>
<dbReference type="GO" id="GO:0005886">
    <property type="term" value="C:plasma membrane"/>
    <property type="evidence" value="ECO:0007669"/>
    <property type="project" value="TreeGrafter"/>
</dbReference>
<dbReference type="GO" id="GO:0000270">
    <property type="term" value="P:peptidoglycan metabolic process"/>
    <property type="evidence" value="ECO:0007669"/>
    <property type="project" value="TreeGrafter"/>
</dbReference>
<sequence length="228" mass="25564">MDRNASPDFPPSCPAARGGLRHAFYRAVHAYLLIEQTELACADLAVLCGSVKTTPAIAQCGAQLFHDGYTNRFIVSGRVKATAQETEAEMMRRILIEHGVPDHSILLENRATNTQENIVYARRMIMQRGELDQIRTIITVGNVTAGRRTMMTTARRWPEVFAMHATGNKFPVAAQDFHTHAEFRRTVLREWAKIAPYQANGWLKEVDIEAINTMARALPQPSQHTPTP</sequence>
<dbReference type="EMBL" id="CP002382">
    <property type="protein sequence ID" value="AEP08488.1"/>
    <property type="molecule type" value="Genomic_DNA"/>
</dbReference>
<accession>G2KMV1</accession>
<reference evidence="2 3" key="1">
    <citation type="journal article" date="2011" name="BMC Genomics">
        <title>Genomic insights into an obligate epibiotic bacterial predator: Micavibrio aeruginosavorus ARL-13.</title>
        <authorList>
            <person name="Wang Z."/>
            <person name="Kadouri D."/>
            <person name="Wu M."/>
        </authorList>
    </citation>
    <scope>NUCLEOTIDE SEQUENCE [LARGE SCALE GENOMIC DNA]</scope>
    <source>
        <strain evidence="2 3">ARL-13</strain>
    </source>
</reference>
<evidence type="ECO:0000313" key="2">
    <source>
        <dbReference type="EMBL" id="AEP08488.1"/>
    </source>
</evidence>
<dbReference type="InterPro" id="IPR014729">
    <property type="entry name" value="Rossmann-like_a/b/a_fold"/>
</dbReference>
<dbReference type="Proteomes" id="UP000009286">
    <property type="component" value="Chromosome"/>
</dbReference>
<gene>
    <name evidence="2" type="ordered locus">MICA_141</name>
</gene>
<dbReference type="InterPro" id="IPR051599">
    <property type="entry name" value="Cell_Envelope_Assoc"/>
</dbReference>
<dbReference type="OrthoDB" id="9782395at2"/>
<dbReference type="STRING" id="856793.MICA_141"/>
<keyword evidence="3" id="KW-1185">Reference proteome</keyword>
<dbReference type="AlphaFoldDB" id="G2KMV1"/>
<dbReference type="GO" id="GO:0043164">
    <property type="term" value="P:Gram-negative-bacterium-type cell wall biogenesis"/>
    <property type="evidence" value="ECO:0007669"/>
    <property type="project" value="TreeGrafter"/>
</dbReference>
<dbReference type="Pfam" id="PF02698">
    <property type="entry name" value="DUF218"/>
    <property type="match status" value="1"/>
</dbReference>
<evidence type="ECO:0000313" key="3">
    <source>
        <dbReference type="Proteomes" id="UP000009286"/>
    </source>
</evidence>
<protein>
    <recommendedName>
        <fullName evidence="1">DUF218 domain-containing protein</fullName>
    </recommendedName>
</protein>
<name>G2KMV1_MICAA</name>
<dbReference type="InterPro" id="IPR003848">
    <property type="entry name" value="DUF218"/>
</dbReference>
<dbReference type="eggNOG" id="COG1434">
    <property type="taxonomic scope" value="Bacteria"/>
</dbReference>
<organism evidence="2 3">
    <name type="scientific">Micavibrio aeruginosavorus (strain ARL-13)</name>
    <dbReference type="NCBI Taxonomy" id="856793"/>
    <lineage>
        <taxon>Bacteria</taxon>
        <taxon>Pseudomonadati</taxon>
        <taxon>Bdellovibrionota</taxon>
        <taxon>Bdellovibrionia</taxon>
        <taxon>Bdellovibrionales</taxon>
        <taxon>Pseudobdellovibrionaceae</taxon>
        <taxon>Micavibrio</taxon>
    </lineage>
</organism>
<dbReference type="KEGG" id="mai:MICA_141"/>
<dbReference type="Gene3D" id="3.40.50.620">
    <property type="entry name" value="HUPs"/>
    <property type="match status" value="1"/>
</dbReference>
<dbReference type="HOGENOM" id="CLU_107581_0_0_5"/>